<gene>
    <name evidence="3" type="ORF">K7C98_34155</name>
</gene>
<evidence type="ECO:0000313" key="3">
    <source>
        <dbReference type="EMBL" id="MBZ5714303.1"/>
    </source>
</evidence>
<dbReference type="EMBL" id="JAIRAU010000047">
    <property type="protein sequence ID" value="MBZ5714303.1"/>
    <property type="molecule type" value="Genomic_DNA"/>
</dbReference>
<feature type="transmembrane region" description="Helical" evidence="2">
    <location>
        <begin position="31"/>
        <end position="47"/>
    </location>
</feature>
<feature type="region of interest" description="Disordered" evidence="1">
    <location>
        <begin position="142"/>
        <end position="199"/>
    </location>
</feature>
<keyword evidence="2" id="KW-0472">Membrane</keyword>
<feature type="compositionally biased region" description="Gly residues" evidence="1">
    <location>
        <begin position="151"/>
        <end position="167"/>
    </location>
</feature>
<keyword evidence="4" id="KW-1185">Reference proteome</keyword>
<evidence type="ECO:0000256" key="2">
    <source>
        <dbReference type="SAM" id="Phobius"/>
    </source>
</evidence>
<reference evidence="3" key="1">
    <citation type="submission" date="2021-08" db="EMBL/GenBank/DDBJ databases">
        <authorList>
            <person name="Stevens D.C."/>
        </authorList>
    </citation>
    <scope>NUCLEOTIDE SEQUENCE</scope>
    <source>
        <strain evidence="3">DSM 53165</strain>
    </source>
</reference>
<dbReference type="RefSeq" id="WP_224196033.1">
    <property type="nucleotide sequence ID" value="NZ_JAIRAU010000047.1"/>
</dbReference>
<comment type="caution">
    <text evidence="3">The sequence shown here is derived from an EMBL/GenBank/DDBJ whole genome shotgun (WGS) entry which is preliminary data.</text>
</comment>
<dbReference type="Proteomes" id="UP001139031">
    <property type="component" value="Unassembled WGS sequence"/>
</dbReference>
<feature type="transmembrane region" description="Helical" evidence="2">
    <location>
        <begin position="104"/>
        <end position="121"/>
    </location>
</feature>
<protein>
    <submittedName>
        <fullName evidence="3">Uncharacterized protein</fullName>
    </submittedName>
</protein>
<evidence type="ECO:0000256" key="1">
    <source>
        <dbReference type="SAM" id="MobiDB-lite"/>
    </source>
</evidence>
<name>A0ABS7U1F7_9BACT</name>
<feature type="compositionally biased region" description="Basic and acidic residues" evidence="1">
    <location>
        <begin position="178"/>
        <end position="199"/>
    </location>
</feature>
<organism evidence="3 4">
    <name type="scientific">Nannocystis pusilla</name>
    <dbReference type="NCBI Taxonomy" id="889268"/>
    <lineage>
        <taxon>Bacteria</taxon>
        <taxon>Pseudomonadati</taxon>
        <taxon>Myxococcota</taxon>
        <taxon>Polyangia</taxon>
        <taxon>Nannocystales</taxon>
        <taxon>Nannocystaceae</taxon>
        <taxon>Nannocystis</taxon>
    </lineage>
</organism>
<keyword evidence="2" id="KW-0812">Transmembrane</keyword>
<sequence>MAQVPPQMPFDLSKLPPDAMSLMKKEMQRRFSLFLVGAVVVIVGLFLNGPPVYLPTVVMVGGGALAILGLFGLARGAGCFAIVLFFFWLGAVACGVSRGSDPTVYILGLGALGFALLAQFAPKPKATGPLANLQAAMQAMQQAQQQAQQQGRGGPGGPAGGGGGAGFGSFPFAQMGDGKQRPARERVIDVNAEETKKKK</sequence>
<evidence type="ECO:0000313" key="4">
    <source>
        <dbReference type="Proteomes" id="UP001139031"/>
    </source>
</evidence>
<keyword evidence="2" id="KW-1133">Transmembrane helix</keyword>
<accession>A0ABS7U1F7</accession>
<proteinExistence type="predicted"/>